<evidence type="ECO:0000313" key="2">
    <source>
        <dbReference type="EMBL" id="SFQ74146.1"/>
    </source>
</evidence>
<dbReference type="RefSeq" id="WP_093538380.1">
    <property type="nucleotide sequence ID" value="NZ_FOXU01000010.1"/>
</dbReference>
<evidence type="ECO:0000313" key="3">
    <source>
        <dbReference type="Proteomes" id="UP000198734"/>
    </source>
</evidence>
<protein>
    <submittedName>
        <fullName evidence="2">NAD(P)H-binding</fullName>
    </submittedName>
</protein>
<proteinExistence type="predicted"/>
<feature type="domain" description="NAD(P)-binding" evidence="1">
    <location>
        <begin position="7"/>
        <end position="193"/>
    </location>
</feature>
<dbReference type="InterPro" id="IPR051606">
    <property type="entry name" value="Polyketide_Oxido-like"/>
</dbReference>
<evidence type="ECO:0000259" key="1">
    <source>
        <dbReference type="Pfam" id="PF13460"/>
    </source>
</evidence>
<dbReference type="PANTHER" id="PTHR43355">
    <property type="entry name" value="FLAVIN REDUCTASE (NADPH)"/>
    <property type="match status" value="1"/>
</dbReference>
<dbReference type="InterPro" id="IPR036291">
    <property type="entry name" value="NAD(P)-bd_dom_sf"/>
</dbReference>
<dbReference type="GO" id="GO:0004074">
    <property type="term" value="F:biliverdin reductase [NAD(P)H] activity"/>
    <property type="evidence" value="ECO:0007669"/>
    <property type="project" value="TreeGrafter"/>
</dbReference>
<dbReference type="PANTHER" id="PTHR43355:SF2">
    <property type="entry name" value="FLAVIN REDUCTASE (NADPH)"/>
    <property type="match status" value="1"/>
</dbReference>
<keyword evidence="3" id="KW-1185">Reference proteome</keyword>
<sequence>MNIIVFGANGGVGKHFTKLALDKGHEVTAFVRSPSKLELVHERLTIIQGDAFDKAAVKEAIAGKEAVISCLGSTTGMKKSTQLEDMTKNVVDGMVANNVQRIVYVASAGIENEIPGLMGKFMIKMLKNVLTDHSNAVSYIRNNHLTFTIVRPMGLNDKEFTGVYKEALTGVPSTGRTITRANVADFIYKALMNKEYENTSVGLSD</sequence>
<dbReference type="Pfam" id="PF13460">
    <property type="entry name" value="NAD_binding_10"/>
    <property type="match status" value="1"/>
</dbReference>
<gene>
    <name evidence="2" type="ORF">SAMN05421670_0021</name>
</gene>
<organism evidence="2 3">
    <name type="scientific">Psychrobacillus psychrotolerans</name>
    <dbReference type="NCBI Taxonomy" id="126156"/>
    <lineage>
        <taxon>Bacteria</taxon>
        <taxon>Bacillati</taxon>
        <taxon>Bacillota</taxon>
        <taxon>Bacilli</taxon>
        <taxon>Bacillales</taxon>
        <taxon>Bacillaceae</taxon>
        <taxon>Psychrobacillus</taxon>
    </lineage>
</organism>
<dbReference type="AlphaFoldDB" id="A0A1I6AZQ0"/>
<reference evidence="3" key="1">
    <citation type="submission" date="2016-10" db="EMBL/GenBank/DDBJ databases">
        <authorList>
            <person name="Varghese N."/>
            <person name="Submissions S."/>
        </authorList>
    </citation>
    <scope>NUCLEOTIDE SEQUENCE [LARGE SCALE GENOMIC DNA]</scope>
    <source>
        <strain evidence="3">DSM 11706</strain>
    </source>
</reference>
<dbReference type="Proteomes" id="UP000198734">
    <property type="component" value="Unassembled WGS sequence"/>
</dbReference>
<dbReference type="STRING" id="126156.SAMN05421670_0021"/>
<name>A0A1I6AZQ0_9BACI</name>
<dbReference type="OrthoDB" id="9785372at2"/>
<dbReference type="SUPFAM" id="SSF51735">
    <property type="entry name" value="NAD(P)-binding Rossmann-fold domains"/>
    <property type="match status" value="1"/>
</dbReference>
<dbReference type="GO" id="GO:0042602">
    <property type="term" value="F:riboflavin reductase (NADPH) activity"/>
    <property type="evidence" value="ECO:0007669"/>
    <property type="project" value="TreeGrafter"/>
</dbReference>
<dbReference type="InterPro" id="IPR016040">
    <property type="entry name" value="NAD(P)-bd_dom"/>
</dbReference>
<dbReference type="Gene3D" id="3.40.50.720">
    <property type="entry name" value="NAD(P)-binding Rossmann-like Domain"/>
    <property type="match status" value="1"/>
</dbReference>
<accession>A0A1I6AZQ0</accession>
<dbReference type="EMBL" id="FOXU01000010">
    <property type="protein sequence ID" value="SFQ74146.1"/>
    <property type="molecule type" value="Genomic_DNA"/>
</dbReference>